<evidence type="ECO:0000256" key="4">
    <source>
        <dbReference type="ARBA" id="ARBA00022833"/>
    </source>
</evidence>
<keyword evidence="4" id="KW-0862">Zinc</keyword>
<dbReference type="InterPro" id="IPR003656">
    <property type="entry name" value="Znf_BED"/>
</dbReference>
<feature type="region of interest" description="Disordered" evidence="7">
    <location>
        <begin position="177"/>
        <end position="218"/>
    </location>
</feature>
<feature type="compositionally biased region" description="Low complexity" evidence="7">
    <location>
        <begin position="63"/>
        <end position="78"/>
    </location>
</feature>
<proteinExistence type="predicted"/>
<feature type="compositionally biased region" description="Acidic residues" evidence="7">
    <location>
        <begin position="726"/>
        <end position="746"/>
    </location>
</feature>
<keyword evidence="6" id="KW-0539">Nucleus</keyword>
<dbReference type="GO" id="GO:0008270">
    <property type="term" value="F:zinc ion binding"/>
    <property type="evidence" value="ECO:0007669"/>
    <property type="project" value="UniProtKB-KW"/>
</dbReference>
<name>A0A132AGQ0_SARSC</name>
<accession>A0A132AGQ0</accession>
<evidence type="ECO:0000256" key="6">
    <source>
        <dbReference type="ARBA" id="ARBA00023242"/>
    </source>
</evidence>
<evidence type="ECO:0000313" key="9">
    <source>
        <dbReference type="Proteomes" id="UP000616769"/>
    </source>
</evidence>
<feature type="region of interest" description="Disordered" evidence="7">
    <location>
        <begin position="234"/>
        <end position="264"/>
    </location>
</feature>
<comment type="caution">
    <text evidence="8">The sequence shown here is derived from an EMBL/GenBank/DDBJ whole genome shotgun (WGS) entry which is preliminary data.</text>
</comment>
<evidence type="ECO:0000313" key="8">
    <source>
        <dbReference type="EMBL" id="KPM10164.1"/>
    </source>
</evidence>
<gene>
    <name evidence="8" type="ORF">QR98_0087140</name>
</gene>
<dbReference type="SUPFAM" id="SSF53098">
    <property type="entry name" value="Ribonuclease H-like"/>
    <property type="match status" value="1"/>
</dbReference>
<sequence>MEQKMGIENGSTSFGIGGAISLTKLDLTSSPTTPQDLSSNQIDTIIATSLNNHHFHDKQQNFSSQYSHQGNSNGNSNQQKRKVGRPITSAKTMNRSFPAVDEIRAKLEAGECYVRPRASSSSSDVWALFQEVAYKDNHFFTGIVQCKNCHFLTRYHGQITGTSHMRRHHCFSLMFPNSTPANRKPKIANSTSTTSPTPITTTTTTSSSSSSIKINRNTLSPSTATSLINTSVNSNHNQTITSTNNNTTNETINGQSTFNGNMDADSTTPRMLKRIKKELNNLNYHQQPFHNSSGLLQQNHNHLVIGDTTASSLINNPNITIHPAIPKKKFKHRNPILRERLIQFCAEELIPLKSVGSDSFRLILQSHLKLCVSQISQQFHQQSQLMNFASTFSSCVQHMPTQIPDADQLRDYLDLLHRHCCDKIRSDVNTNLENNVGSALVCDSDHDACIISVYYVDADWQLTEAILSASSMVLDINKFVTETLENYCLQDRKKLSKFTFVSHGGQFGGVSVCLSSMAHIVDKVVEESLQNLEDWLLNSEHLPHLNDFFDNCHETAIKLNVKIEPNSYDADWIMKFDTMKALVEHSKSESKDPSSSSTSLLLATLDLGLISSILKLLEPFRTASHELRQCYDHPTLCHVLLYFHKLKKFLSNHQPVYHKPNEQPMGLVRSKTTNSSNKSSEMKNIHNKRKPQKMNEKTSNRSQNYEDTKTDEIDPNQNKYGKNEQSSDDEECEDGQDEDEDQDEDKENNYTNRRNKRNDNEDNNDDEDIDDEHCEYRGKNNNGKLSETNDFDDGSNRNAKMKNGSDGGKRFRSNFDEWEIFSDDDQDEVDKYLSVQLTSCSENYVLQWWKEHSNEFPNLAQLAKWLLSIPASVTTRERFQISKTSKVEDKLFFLHGNIIRILISFH</sequence>
<feature type="compositionally biased region" description="Polar residues" evidence="7">
    <location>
        <begin position="254"/>
        <end position="264"/>
    </location>
</feature>
<evidence type="ECO:0000256" key="1">
    <source>
        <dbReference type="ARBA" id="ARBA00004123"/>
    </source>
</evidence>
<dbReference type="Pfam" id="PF05699">
    <property type="entry name" value="Dimer_Tnp_hAT"/>
    <property type="match status" value="1"/>
</dbReference>
<feature type="compositionally biased region" description="Acidic residues" evidence="7">
    <location>
        <begin position="761"/>
        <end position="773"/>
    </location>
</feature>
<dbReference type="PROSITE" id="PS50808">
    <property type="entry name" value="ZF_BED"/>
    <property type="match status" value="1"/>
</dbReference>
<dbReference type="GO" id="GO:0005634">
    <property type="term" value="C:nucleus"/>
    <property type="evidence" value="ECO:0007669"/>
    <property type="project" value="UniProtKB-SubCell"/>
</dbReference>
<dbReference type="GO" id="GO:0003677">
    <property type="term" value="F:DNA binding"/>
    <property type="evidence" value="ECO:0007669"/>
    <property type="project" value="UniProtKB-KW"/>
</dbReference>
<keyword evidence="2" id="KW-0479">Metal-binding</keyword>
<reference evidence="8 9" key="1">
    <citation type="journal article" date="2015" name="Parasit. Vectors">
        <title>Draft genome of the scabies mite.</title>
        <authorList>
            <person name="Rider S.D.Jr."/>
            <person name="Morgan M.S."/>
            <person name="Arlian L.G."/>
        </authorList>
    </citation>
    <scope>NUCLEOTIDE SEQUENCE [LARGE SCALE GENOMIC DNA]</scope>
    <source>
        <strain evidence="8">Arlian Lab</strain>
    </source>
</reference>
<feature type="compositionally biased region" description="Low complexity" evidence="7">
    <location>
        <begin position="190"/>
        <end position="212"/>
    </location>
</feature>
<dbReference type="InterPro" id="IPR012337">
    <property type="entry name" value="RNaseH-like_sf"/>
</dbReference>
<evidence type="ECO:0000256" key="5">
    <source>
        <dbReference type="ARBA" id="ARBA00023125"/>
    </source>
</evidence>
<dbReference type="InterPro" id="IPR008906">
    <property type="entry name" value="HATC_C_dom"/>
</dbReference>
<feature type="compositionally biased region" description="Low complexity" evidence="7">
    <location>
        <begin position="670"/>
        <end position="679"/>
    </location>
</feature>
<feature type="region of interest" description="Disordered" evidence="7">
    <location>
        <begin position="60"/>
        <end position="95"/>
    </location>
</feature>
<protein>
    <submittedName>
        <fullName evidence="8">Uncharacterized protein</fullName>
    </submittedName>
</protein>
<dbReference type="VEuPathDB" id="VectorBase:SSCA010088"/>
<keyword evidence="5" id="KW-0238">DNA-binding</keyword>
<comment type="subcellular location">
    <subcellularLocation>
        <location evidence="1">Nucleus</location>
    </subcellularLocation>
</comment>
<feature type="compositionally biased region" description="Basic and acidic residues" evidence="7">
    <location>
        <begin position="693"/>
        <end position="712"/>
    </location>
</feature>
<keyword evidence="3" id="KW-0863">Zinc-finger</keyword>
<dbReference type="Proteomes" id="UP000616769">
    <property type="component" value="Unassembled WGS sequence"/>
</dbReference>
<dbReference type="OrthoDB" id="6511988at2759"/>
<feature type="region of interest" description="Disordered" evidence="7">
    <location>
        <begin position="657"/>
        <end position="808"/>
    </location>
</feature>
<evidence type="ECO:0000256" key="7">
    <source>
        <dbReference type="SAM" id="MobiDB-lite"/>
    </source>
</evidence>
<dbReference type="GO" id="GO:0046983">
    <property type="term" value="F:protein dimerization activity"/>
    <property type="evidence" value="ECO:0007669"/>
    <property type="project" value="InterPro"/>
</dbReference>
<dbReference type="AlphaFoldDB" id="A0A132AGQ0"/>
<feature type="compositionally biased region" description="Polar residues" evidence="7">
    <location>
        <begin position="779"/>
        <end position="788"/>
    </location>
</feature>
<evidence type="ECO:0000256" key="2">
    <source>
        <dbReference type="ARBA" id="ARBA00022723"/>
    </source>
</evidence>
<organism evidence="8 9">
    <name type="scientific">Sarcoptes scabiei</name>
    <name type="common">Itch mite</name>
    <name type="synonym">Acarus scabiei</name>
    <dbReference type="NCBI Taxonomy" id="52283"/>
    <lineage>
        <taxon>Eukaryota</taxon>
        <taxon>Metazoa</taxon>
        <taxon>Ecdysozoa</taxon>
        <taxon>Arthropoda</taxon>
        <taxon>Chelicerata</taxon>
        <taxon>Arachnida</taxon>
        <taxon>Acari</taxon>
        <taxon>Acariformes</taxon>
        <taxon>Sarcoptiformes</taxon>
        <taxon>Astigmata</taxon>
        <taxon>Psoroptidia</taxon>
        <taxon>Sarcoptoidea</taxon>
        <taxon>Sarcoptidae</taxon>
        <taxon>Sarcoptinae</taxon>
        <taxon>Sarcoptes</taxon>
    </lineage>
</organism>
<evidence type="ECO:0000256" key="3">
    <source>
        <dbReference type="ARBA" id="ARBA00022771"/>
    </source>
</evidence>
<dbReference type="EMBL" id="JXLN01014633">
    <property type="protein sequence ID" value="KPM10164.1"/>
    <property type="molecule type" value="Genomic_DNA"/>
</dbReference>
<feature type="compositionally biased region" description="Low complexity" evidence="7">
    <location>
        <begin position="234"/>
        <end position="253"/>
    </location>
</feature>